<feature type="non-terminal residue" evidence="2">
    <location>
        <position position="72"/>
    </location>
</feature>
<organism evidence="2 3">
    <name type="scientific">Trifolium medium</name>
    <dbReference type="NCBI Taxonomy" id="97028"/>
    <lineage>
        <taxon>Eukaryota</taxon>
        <taxon>Viridiplantae</taxon>
        <taxon>Streptophyta</taxon>
        <taxon>Embryophyta</taxon>
        <taxon>Tracheophyta</taxon>
        <taxon>Spermatophyta</taxon>
        <taxon>Magnoliopsida</taxon>
        <taxon>eudicotyledons</taxon>
        <taxon>Gunneridae</taxon>
        <taxon>Pentapetalae</taxon>
        <taxon>rosids</taxon>
        <taxon>fabids</taxon>
        <taxon>Fabales</taxon>
        <taxon>Fabaceae</taxon>
        <taxon>Papilionoideae</taxon>
        <taxon>50 kb inversion clade</taxon>
        <taxon>NPAAA clade</taxon>
        <taxon>Hologalegina</taxon>
        <taxon>IRL clade</taxon>
        <taxon>Trifolieae</taxon>
        <taxon>Trifolium</taxon>
    </lineage>
</organism>
<reference evidence="2 3" key="1">
    <citation type="journal article" date="2018" name="Front. Plant Sci.">
        <title>Red Clover (Trifolium pratense) and Zigzag Clover (T. medium) - A Picture of Genomic Similarities and Differences.</title>
        <authorList>
            <person name="Dluhosova J."/>
            <person name="Istvanek J."/>
            <person name="Nedelnik J."/>
            <person name="Repkova J."/>
        </authorList>
    </citation>
    <scope>NUCLEOTIDE SEQUENCE [LARGE SCALE GENOMIC DNA]</scope>
    <source>
        <strain evidence="3">cv. 10/8</strain>
        <tissue evidence="2">Leaf</tissue>
    </source>
</reference>
<evidence type="ECO:0000313" key="3">
    <source>
        <dbReference type="Proteomes" id="UP000265520"/>
    </source>
</evidence>
<dbReference type="EMBL" id="LXQA011130245">
    <property type="protein sequence ID" value="MCI86029.1"/>
    <property type="molecule type" value="Genomic_DNA"/>
</dbReference>
<comment type="caution">
    <text evidence="2">The sequence shown here is derived from an EMBL/GenBank/DDBJ whole genome shotgun (WGS) entry which is preliminary data.</text>
</comment>
<evidence type="ECO:0000313" key="2">
    <source>
        <dbReference type="EMBL" id="MCI86029.1"/>
    </source>
</evidence>
<sequence length="72" mass="7782">VTGGVVEEAISTSPKKRKVDEKVASGTDATIVVSETIPPPAPQKRKEVENTVAAISLWDPLFNPVEFVEKHL</sequence>
<feature type="non-terminal residue" evidence="2">
    <location>
        <position position="1"/>
    </location>
</feature>
<accession>A0A392VFE9</accession>
<evidence type="ECO:0000256" key="1">
    <source>
        <dbReference type="SAM" id="MobiDB-lite"/>
    </source>
</evidence>
<protein>
    <submittedName>
        <fullName evidence="2">Uncharacterized protein</fullName>
    </submittedName>
</protein>
<keyword evidence="3" id="KW-1185">Reference proteome</keyword>
<feature type="region of interest" description="Disordered" evidence="1">
    <location>
        <begin position="1"/>
        <end position="22"/>
    </location>
</feature>
<dbReference type="Proteomes" id="UP000265520">
    <property type="component" value="Unassembled WGS sequence"/>
</dbReference>
<name>A0A392VFE9_9FABA</name>
<proteinExistence type="predicted"/>
<dbReference type="AlphaFoldDB" id="A0A392VFE9"/>